<dbReference type="InterPro" id="IPR013783">
    <property type="entry name" value="Ig-like_fold"/>
</dbReference>
<evidence type="ECO:0000256" key="1">
    <source>
        <dbReference type="SAM" id="SignalP"/>
    </source>
</evidence>
<dbReference type="RefSeq" id="WP_143185582.1">
    <property type="nucleotide sequence ID" value="NZ_FQWS01000002.1"/>
</dbReference>
<evidence type="ECO:0008006" key="4">
    <source>
        <dbReference type="Google" id="ProtNLM"/>
    </source>
</evidence>
<feature type="signal peptide" evidence="1">
    <location>
        <begin position="1"/>
        <end position="19"/>
    </location>
</feature>
<proteinExistence type="predicted"/>
<organism evidence="2 3">
    <name type="scientific">Winogradskyella jejuensis</name>
    <dbReference type="NCBI Taxonomy" id="1089305"/>
    <lineage>
        <taxon>Bacteria</taxon>
        <taxon>Pseudomonadati</taxon>
        <taxon>Bacteroidota</taxon>
        <taxon>Flavobacteriia</taxon>
        <taxon>Flavobacteriales</taxon>
        <taxon>Flavobacteriaceae</taxon>
        <taxon>Winogradskyella</taxon>
    </lineage>
</organism>
<sequence>MKKLVYIFCVFLVVLSSCKDTTDDMIDTTIPFGEIQDEVEGVQLIFPLENELCTTGTNITDTESTVLFEWVPNNNADSYNVTVENLNTGEIIELETTDFLVPITIARANSFRWFVSYVYRDDISTSESWNFYNAGVGVQTYPPFPAQIIAPIMAQNIPATSTVILQWNGSDVDDDIVGYDVYFGTSNPPEMSNADITNTEQSVAVTPDTIYYWSITTKDAEGNESSSVVFQFKVLN</sequence>
<dbReference type="Gene3D" id="2.60.40.10">
    <property type="entry name" value="Immunoglobulins"/>
    <property type="match status" value="1"/>
</dbReference>
<dbReference type="SUPFAM" id="SSF49265">
    <property type="entry name" value="Fibronectin type III"/>
    <property type="match status" value="1"/>
</dbReference>
<dbReference type="PROSITE" id="PS51257">
    <property type="entry name" value="PROKAR_LIPOPROTEIN"/>
    <property type="match status" value="1"/>
</dbReference>
<gene>
    <name evidence="2" type="ORF">SAMN05444148_1820</name>
</gene>
<name>A0A1M5SAT2_9FLAO</name>
<accession>A0A1M5SAT2</accession>
<keyword evidence="1" id="KW-0732">Signal</keyword>
<protein>
    <recommendedName>
        <fullName evidence="4">Fibronectin type-III domain-containing protein</fullName>
    </recommendedName>
</protein>
<evidence type="ECO:0000313" key="2">
    <source>
        <dbReference type="EMBL" id="SHH35697.1"/>
    </source>
</evidence>
<dbReference type="InterPro" id="IPR036116">
    <property type="entry name" value="FN3_sf"/>
</dbReference>
<evidence type="ECO:0000313" key="3">
    <source>
        <dbReference type="Proteomes" id="UP000184522"/>
    </source>
</evidence>
<dbReference type="STRING" id="1089305.SAMN05444148_1820"/>
<dbReference type="Proteomes" id="UP000184522">
    <property type="component" value="Unassembled WGS sequence"/>
</dbReference>
<keyword evidence="3" id="KW-1185">Reference proteome</keyword>
<feature type="chain" id="PRO_5012454787" description="Fibronectin type-III domain-containing protein" evidence="1">
    <location>
        <begin position="20"/>
        <end position="236"/>
    </location>
</feature>
<dbReference type="AlphaFoldDB" id="A0A1M5SAT2"/>
<reference evidence="3" key="1">
    <citation type="submission" date="2016-11" db="EMBL/GenBank/DDBJ databases">
        <authorList>
            <person name="Varghese N."/>
            <person name="Submissions S."/>
        </authorList>
    </citation>
    <scope>NUCLEOTIDE SEQUENCE [LARGE SCALE GENOMIC DNA]</scope>
    <source>
        <strain evidence="3">DSM 25330</strain>
    </source>
</reference>
<dbReference type="EMBL" id="FQWS01000002">
    <property type="protein sequence ID" value="SHH35697.1"/>
    <property type="molecule type" value="Genomic_DNA"/>
</dbReference>
<dbReference type="OrthoDB" id="789771at2"/>